<comment type="caution">
    <text evidence="2">The sequence shown here is derived from an EMBL/GenBank/DDBJ whole genome shotgun (WGS) entry which is preliminary data.</text>
</comment>
<evidence type="ECO:0000256" key="1">
    <source>
        <dbReference type="SAM" id="MobiDB-lite"/>
    </source>
</evidence>
<dbReference type="Proteomes" id="UP001165082">
    <property type="component" value="Unassembled WGS sequence"/>
</dbReference>
<gene>
    <name evidence="2" type="ORF">TrRE_jg1075</name>
</gene>
<proteinExistence type="predicted"/>
<organism evidence="2 3">
    <name type="scientific">Triparma retinervis</name>
    <dbReference type="NCBI Taxonomy" id="2557542"/>
    <lineage>
        <taxon>Eukaryota</taxon>
        <taxon>Sar</taxon>
        <taxon>Stramenopiles</taxon>
        <taxon>Ochrophyta</taxon>
        <taxon>Bolidophyceae</taxon>
        <taxon>Parmales</taxon>
        <taxon>Triparmaceae</taxon>
        <taxon>Triparma</taxon>
    </lineage>
</organism>
<evidence type="ECO:0000313" key="3">
    <source>
        <dbReference type="Proteomes" id="UP001165082"/>
    </source>
</evidence>
<feature type="non-terminal residue" evidence="2">
    <location>
        <position position="1"/>
    </location>
</feature>
<keyword evidence="3" id="KW-1185">Reference proteome</keyword>
<sequence>DANNKRSAAYQQKAATTPTRLKGPRCSRRVLLAYRKAELDSIYQYPRLGKSHRTVVAMVDSDKR</sequence>
<dbReference type="OrthoDB" id="43421at2759"/>
<dbReference type="EMBL" id="BRXZ01004397">
    <property type="protein sequence ID" value="GMH48076.1"/>
    <property type="molecule type" value="Genomic_DNA"/>
</dbReference>
<dbReference type="AlphaFoldDB" id="A0A9W6Z9B0"/>
<reference evidence="2" key="1">
    <citation type="submission" date="2022-07" db="EMBL/GenBank/DDBJ databases">
        <title>Genome analysis of Parmales, a sister group of diatoms, reveals the evolutionary specialization of diatoms from phago-mixotrophs to photoautotrophs.</title>
        <authorList>
            <person name="Ban H."/>
            <person name="Sato S."/>
            <person name="Yoshikawa S."/>
            <person name="Kazumasa Y."/>
            <person name="Nakamura Y."/>
            <person name="Ichinomiya M."/>
            <person name="Saitoh K."/>
            <person name="Sato N."/>
            <person name="Blanc-Mathieu R."/>
            <person name="Endo H."/>
            <person name="Kuwata A."/>
            <person name="Ogata H."/>
        </authorList>
    </citation>
    <scope>NUCLEOTIDE SEQUENCE</scope>
</reference>
<feature type="compositionally biased region" description="Polar residues" evidence="1">
    <location>
        <begin position="1"/>
        <end position="19"/>
    </location>
</feature>
<name>A0A9W6Z9B0_9STRA</name>
<accession>A0A9W6Z9B0</accession>
<feature type="region of interest" description="Disordered" evidence="1">
    <location>
        <begin position="1"/>
        <end position="21"/>
    </location>
</feature>
<evidence type="ECO:0000313" key="2">
    <source>
        <dbReference type="EMBL" id="GMH48076.1"/>
    </source>
</evidence>
<protein>
    <submittedName>
        <fullName evidence="2">Uncharacterized protein</fullName>
    </submittedName>
</protein>